<name>A0A6C2UGI9_9BACT</name>
<organism evidence="1 2">
    <name type="scientific">Pontiella sulfatireligans</name>
    <dbReference type="NCBI Taxonomy" id="2750658"/>
    <lineage>
        <taxon>Bacteria</taxon>
        <taxon>Pseudomonadati</taxon>
        <taxon>Kiritimatiellota</taxon>
        <taxon>Kiritimatiellia</taxon>
        <taxon>Kiritimatiellales</taxon>
        <taxon>Pontiellaceae</taxon>
        <taxon>Pontiella</taxon>
    </lineage>
</organism>
<evidence type="ECO:0000313" key="2">
    <source>
        <dbReference type="Proteomes" id="UP000346198"/>
    </source>
</evidence>
<sequence length="73" mass="8642">MNEAFWKNFPPIHDFDCVEMKRRAQLRIYEETRGMSPKEIVNYFKTKEESRAPIAVCETPPTYETTANETKEP</sequence>
<dbReference type="Proteomes" id="UP000346198">
    <property type="component" value="Unassembled WGS sequence"/>
</dbReference>
<evidence type="ECO:0000313" key="1">
    <source>
        <dbReference type="EMBL" id="VGO18484.1"/>
    </source>
</evidence>
<accession>A0A6C2UGI9</accession>
<dbReference type="AlphaFoldDB" id="A0A6C2UGI9"/>
<dbReference type="RefSeq" id="WP_136059961.1">
    <property type="nucleotide sequence ID" value="NZ_CAAHFH010000001.1"/>
</dbReference>
<gene>
    <name evidence="1" type="ORF">SCARR_00537</name>
</gene>
<dbReference type="EMBL" id="CAAHFH010000001">
    <property type="protein sequence ID" value="VGO18484.1"/>
    <property type="molecule type" value="Genomic_DNA"/>
</dbReference>
<keyword evidence="2" id="KW-1185">Reference proteome</keyword>
<protein>
    <submittedName>
        <fullName evidence="1">Uncharacterized protein</fullName>
    </submittedName>
</protein>
<proteinExistence type="predicted"/>
<reference evidence="1 2" key="1">
    <citation type="submission" date="2019-04" db="EMBL/GenBank/DDBJ databases">
        <authorList>
            <person name="Van Vliet M D."/>
        </authorList>
    </citation>
    <scope>NUCLEOTIDE SEQUENCE [LARGE SCALE GENOMIC DNA]</scope>
    <source>
        <strain evidence="1 2">F21</strain>
    </source>
</reference>